<evidence type="ECO:0000256" key="2">
    <source>
        <dbReference type="SAM" id="Phobius"/>
    </source>
</evidence>
<keyword evidence="2" id="KW-0472">Membrane</keyword>
<proteinExistence type="predicted"/>
<evidence type="ECO:0000256" key="1">
    <source>
        <dbReference type="SAM" id="MobiDB-lite"/>
    </source>
</evidence>
<evidence type="ECO:0000313" key="4">
    <source>
        <dbReference type="EMBL" id="CAD8626409.1"/>
    </source>
</evidence>
<keyword evidence="3" id="KW-0732">Signal</keyword>
<feature type="transmembrane region" description="Helical" evidence="2">
    <location>
        <begin position="128"/>
        <end position="152"/>
    </location>
</feature>
<name>A0A7S0LZI8_9CRYP</name>
<gene>
    <name evidence="4" type="ORF">CCUR1050_LOCUS4087</name>
</gene>
<dbReference type="AlphaFoldDB" id="A0A7S0LZI8"/>
<reference evidence="4" key="1">
    <citation type="submission" date="2021-01" db="EMBL/GenBank/DDBJ databases">
        <authorList>
            <person name="Corre E."/>
            <person name="Pelletier E."/>
            <person name="Niang G."/>
            <person name="Scheremetjew M."/>
            <person name="Finn R."/>
            <person name="Kale V."/>
            <person name="Holt S."/>
            <person name="Cochrane G."/>
            <person name="Meng A."/>
            <person name="Brown T."/>
            <person name="Cohen L."/>
        </authorList>
    </citation>
    <scope>NUCLEOTIDE SEQUENCE</scope>
    <source>
        <strain evidence="4">CCAP979/52</strain>
    </source>
</reference>
<sequence length="189" mass="20142">MVKSIGYLALLSISFFAAANGTSTNSLTKHQLVPVITSNKITIPTISHAFHGHLAVVKKEVLSDDTQSKLKALRKFSQQMQNLPTAQVRNVTITKERIGAAAVARWDDGGGAVIDSALKDDGPDQLQYAMAALATVAGSIICGGGVVVACCWQNRERGHLKKGGKYQSVGPDDKNPYQGQGAKWLQTPV</sequence>
<feature type="signal peptide" evidence="3">
    <location>
        <begin position="1"/>
        <end position="21"/>
    </location>
</feature>
<dbReference type="EMBL" id="HBEZ01007280">
    <property type="protein sequence ID" value="CAD8626409.1"/>
    <property type="molecule type" value="Transcribed_RNA"/>
</dbReference>
<accession>A0A7S0LZI8</accession>
<feature type="region of interest" description="Disordered" evidence="1">
    <location>
        <begin position="161"/>
        <end position="189"/>
    </location>
</feature>
<keyword evidence="2" id="KW-1133">Transmembrane helix</keyword>
<keyword evidence="2" id="KW-0812">Transmembrane</keyword>
<feature type="chain" id="PRO_5031538486" evidence="3">
    <location>
        <begin position="22"/>
        <end position="189"/>
    </location>
</feature>
<evidence type="ECO:0000256" key="3">
    <source>
        <dbReference type="SAM" id="SignalP"/>
    </source>
</evidence>
<protein>
    <submittedName>
        <fullName evidence="4">Uncharacterized protein</fullName>
    </submittedName>
</protein>
<organism evidence="4">
    <name type="scientific">Cryptomonas curvata</name>
    <dbReference type="NCBI Taxonomy" id="233186"/>
    <lineage>
        <taxon>Eukaryota</taxon>
        <taxon>Cryptophyceae</taxon>
        <taxon>Cryptomonadales</taxon>
        <taxon>Cryptomonadaceae</taxon>
        <taxon>Cryptomonas</taxon>
    </lineage>
</organism>